<feature type="region of interest" description="Disordered" evidence="1">
    <location>
        <begin position="1"/>
        <end position="24"/>
    </location>
</feature>
<feature type="compositionally biased region" description="Gly residues" evidence="1">
    <location>
        <begin position="1"/>
        <end position="11"/>
    </location>
</feature>
<feature type="region of interest" description="Disordered" evidence="1">
    <location>
        <begin position="102"/>
        <end position="122"/>
    </location>
</feature>
<dbReference type="Gramene" id="PVH64255">
    <property type="protein sequence ID" value="PVH64255"/>
    <property type="gene ID" value="PAHAL_2G223300"/>
</dbReference>
<evidence type="ECO:0000256" key="1">
    <source>
        <dbReference type="SAM" id="MobiDB-lite"/>
    </source>
</evidence>
<feature type="region of interest" description="Disordered" evidence="1">
    <location>
        <begin position="45"/>
        <end position="85"/>
    </location>
</feature>
<protein>
    <submittedName>
        <fullName evidence="2">Uncharacterized protein</fullName>
    </submittedName>
</protein>
<dbReference type="Proteomes" id="UP000243499">
    <property type="component" value="Chromosome 2"/>
</dbReference>
<dbReference type="AlphaFoldDB" id="A0A2T8KQ01"/>
<gene>
    <name evidence="2" type="ORF">PAHAL_2G223300</name>
</gene>
<name>A0A2T8KQ01_9POAL</name>
<proteinExistence type="predicted"/>
<dbReference type="EMBL" id="CM008047">
    <property type="protein sequence ID" value="PVH64255.1"/>
    <property type="molecule type" value="Genomic_DNA"/>
</dbReference>
<reference evidence="2" key="1">
    <citation type="submission" date="2018-04" db="EMBL/GenBank/DDBJ databases">
        <title>WGS assembly of Panicum hallii.</title>
        <authorList>
            <person name="Lovell J."/>
            <person name="Jenkins J."/>
            <person name="Lowry D."/>
            <person name="Mamidi S."/>
            <person name="Sreedasyam A."/>
            <person name="Weng X."/>
            <person name="Barry K."/>
            <person name="Bonette J."/>
            <person name="Campitelli B."/>
            <person name="Daum C."/>
            <person name="Gordon S."/>
            <person name="Gould B."/>
            <person name="Lipzen A."/>
            <person name="Macqueen A."/>
            <person name="Palacio-Mejia J."/>
            <person name="Plott C."/>
            <person name="Shakirov E."/>
            <person name="Shu S."/>
            <person name="Yoshinaga Y."/>
            <person name="Zane M."/>
            <person name="Rokhsar D."/>
            <person name="Grimwood J."/>
            <person name="Schmutz J."/>
            <person name="Juenger T."/>
        </authorList>
    </citation>
    <scope>NUCLEOTIDE SEQUENCE [LARGE SCALE GENOMIC DNA]</scope>
    <source>
        <strain evidence="2">FIL2</strain>
    </source>
</reference>
<sequence length="122" mass="12259">MRLSGGAGAGRAGARRPGDVRMRGRVPGRLGLVCLWELGIRRFAPAGKRQRHQAGEAASGKSARQGSKFAAARETSITGTMPPHGHVVAGLALASRVSALAPSTCNSGSAAGALDPATCTGT</sequence>
<accession>A0A2T8KQ01</accession>
<evidence type="ECO:0000313" key="2">
    <source>
        <dbReference type="EMBL" id="PVH64255.1"/>
    </source>
</evidence>
<organism evidence="2">
    <name type="scientific">Panicum hallii</name>
    <dbReference type="NCBI Taxonomy" id="206008"/>
    <lineage>
        <taxon>Eukaryota</taxon>
        <taxon>Viridiplantae</taxon>
        <taxon>Streptophyta</taxon>
        <taxon>Embryophyta</taxon>
        <taxon>Tracheophyta</taxon>
        <taxon>Spermatophyta</taxon>
        <taxon>Magnoliopsida</taxon>
        <taxon>Liliopsida</taxon>
        <taxon>Poales</taxon>
        <taxon>Poaceae</taxon>
        <taxon>PACMAD clade</taxon>
        <taxon>Panicoideae</taxon>
        <taxon>Panicodae</taxon>
        <taxon>Paniceae</taxon>
        <taxon>Panicinae</taxon>
        <taxon>Panicum</taxon>
        <taxon>Panicum sect. Panicum</taxon>
    </lineage>
</organism>